<evidence type="ECO:0000313" key="2">
    <source>
        <dbReference type="Proteomes" id="UP001617669"/>
    </source>
</evidence>
<proteinExistence type="predicted"/>
<dbReference type="InterPro" id="IPR016084">
    <property type="entry name" value="Haem_Oase-like_multi-hlx"/>
</dbReference>
<dbReference type="Proteomes" id="UP001617669">
    <property type="component" value="Unassembled WGS sequence"/>
</dbReference>
<accession>A0ABW8GJC3</accession>
<dbReference type="RefSeq" id="WP_400879842.1">
    <property type="nucleotide sequence ID" value="NZ_JBIWXY010000001.1"/>
</dbReference>
<protein>
    <submittedName>
        <fullName evidence="1">Biliverdin-producing heme oxygenase</fullName>
    </submittedName>
</protein>
<evidence type="ECO:0000313" key="1">
    <source>
        <dbReference type="EMBL" id="MFJ5445480.1"/>
    </source>
</evidence>
<dbReference type="Gene3D" id="1.20.910.10">
    <property type="entry name" value="Heme oxygenase-like"/>
    <property type="match status" value="1"/>
</dbReference>
<comment type="caution">
    <text evidence="1">The sequence shown here is derived from an EMBL/GenBank/DDBJ whole genome shotgun (WGS) entry which is preliminary data.</text>
</comment>
<sequence length="203" mass="23254">MKHNNNQLAPDVLSRLKQATGPLHAQLDQQLPLANPLAQERDYLQHIHLFYQWLAAIQETLIHQARLPQDYLDQNQQSLTWLAEDLQIAGMTLPHAYPSFSLTPDHAAAWGVQYVIEGSYLGASVLFKRFAELRSTRCPMKFFRERSQGSALRCKQFRQDVATVVNSEQDIVSAEQAARQAFEHFLLVMDAPQDQYESSQRYA</sequence>
<gene>
    <name evidence="1" type="ORF">ACIKP9_04495</name>
</gene>
<dbReference type="EMBL" id="JBIWXY010000001">
    <property type="protein sequence ID" value="MFJ5445480.1"/>
    <property type="molecule type" value="Genomic_DNA"/>
</dbReference>
<reference evidence="1 2" key="1">
    <citation type="submission" date="2024-11" db="EMBL/GenBank/DDBJ databases">
        <authorList>
            <person name="Kaparullina E.N."/>
            <person name="Delegan Y.A."/>
            <person name="Doronina N.V."/>
        </authorList>
    </citation>
    <scope>NUCLEOTIDE SEQUENCE [LARGE SCALE GENOMIC DNA]</scope>
    <source>
        <strain evidence="1 2">7sh_L</strain>
    </source>
</reference>
<name>A0ABW8GJC3_9PROT</name>
<keyword evidence="2" id="KW-1185">Reference proteome</keyword>
<dbReference type="SUPFAM" id="SSF48613">
    <property type="entry name" value="Heme oxygenase-like"/>
    <property type="match status" value="1"/>
</dbReference>
<organism evidence="1 2">
    <name type="scientific">Methylobacillus methanolivorans</name>
    <dbReference type="NCBI Taxonomy" id="1848927"/>
    <lineage>
        <taxon>Bacteria</taxon>
        <taxon>Pseudomonadati</taxon>
        <taxon>Pseudomonadota</taxon>
        <taxon>Betaproteobacteria</taxon>
        <taxon>Nitrosomonadales</taxon>
        <taxon>Methylophilaceae</taxon>
        <taxon>Methylobacillus</taxon>
    </lineage>
</organism>
<dbReference type="CDD" id="cd19166">
    <property type="entry name" value="HemeO-bac"/>
    <property type="match status" value="1"/>
</dbReference>